<feature type="compositionally biased region" description="Basic and acidic residues" evidence="1">
    <location>
        <begin position="1"/>
        <end position="23"/>
    </location>
</feature>
<protein>
    <submittedName>
        <fullName evidence="2">Uncharacterized protein</fullName>
    </submittedName>
</protein>
<proteinExistence type="predicted"/>
<feature type="compositionally biased region" description="Low complexity" evidence="1">
    <location>
        <begin position="74"/>
        <end position="83"/>
    </location>
</feature>
<comment type="caution">
    <text evidence="2">The sequence shown here is derived from an EMBL/GenBank/DDBJ whole genome shotgun (WGS) entry which is preliminary data.</text>
</comment>
<accession>A0A9Q1FA99</accession>
<feature type="region of interest" description="Disordered" evidence="1">
    <location>
        <begin position="74"/>
        <end position="99"/>
    </location>
</feature>
<gene>
    <name evidence="2" type="ORF">SKAU_G00215950</name>
</gene>
<dbReference type="Proteomes" id="UP001152622">
    <property type="component" value="Chromosome 7"/>
</dbReference>
<sequence length="150" mass="15730">MSDVDSDGKSGLDRQEGGRKNRPDCSQGAVGVWRIHAEPLEVPGIRFMPSGGPLWASSRLNKGGGPAVRVLRGPAWAPGPRGPVNFRPGSPSPLDGGQKKKKHVSLCLSVVTRLGCLISDLILGCRPLCRYGVGGLGARGEAPRSRCAVL</sequence>
<dbReference type="AlphaFoldDB" id="A0A9Q1FA99"/>
<dbReference type="EMBL" id="JAINUF010000007">
    <property type="protein sequence ID" value="KAJ8354028.1"/>
    <property type="molecule type" value="Genomic_DNA"/>
</dbReference>
<name>A0A9Q1FA99_SYNKA</name>
<keyword evidence="3" id="KW-1185">Reference proteome</keyword>
<reference evidence="2" key="1">
    <citation type="journal article" date="2023" name="Science">
        <title>Genome structures resolve the early diversification of teleost fishes.</title>
        <authorList>
            <person name="Parey E."/>
            <person name="Louis A."/>
            <person name="Montfort J."/>
            <person name="Bouchez O."/>
            <person name="Roques C."/>
            <person name="Iampietro C."/>
            <person name="Lluch J."/>
            <person name="Castinel A."/>
            <person name="Donnadieu C."/>
            <person name="Desvignes T."/>
            <person name="Floi Bucao C."/>
            <person name="Jouanno E."/>
            <person name="Wen M."/>
            <person name="Mejri S."/>
            <person name="Dirks R."/>
            <person name="Jansen H."/>
            <person name="Henkel C."/>
            <person name="Chen W.J."/>
            <person name="Zahm M."/>
            <person name="Cabau C."/>
            <person name="Klopp C."/>
            <person name="Thompson A.W."/>
            <person name="Robinson-Rechavi M."/>
            <person name="Braasch I."/>
            <person name="Lecointre G."/>
            <person name="Bobe J."/>
            <person name="Postlethwait J.H."/>
            <person name="Berthelot C."/>
            <person name="Roest Crollius H."/>
            <person name="Guiguen Y."/>
        </authorList>
    </citation>
    <scope>NUCLEOTIDE SEQUENCE</scope>
    <source>
        <strain evidence="2">WJC10195</strain>
    </source>
</reference>
<evidence type="ECO:0000256" key="1">
    <source>
        <dbReference type="SAM" id="MobiDB-lite"/>
    </source>
</evidence>
<evidence type="ECO:0000313" key="3">
    <source>
        <dbReference type="Proteomes" id="UP001152622"/>
    </source>
</evidence>
<organism evidence="2 3">
    <name type="scientific">Synaphobranchus kaupii</name>
    <name type="common">Kaup's arrowtooth eel</name>
    <dbReference type="NCBI Taxonomy" id="118154"/>
    <lineage>
        <taxon>Eukaryota</taxon>
        <taxon>Metazoa</taxon>
        <taxon>Chordata</taxon>
        <taxon>Craniata</taxon>
        <taxon>Vertebrata</taxon>
        <taxon>Euteleostomi</taxon>
        <taxon>Actinopterygii</taxon>
        <taxon>Neopterygii</taxon>
        <taxon>Teleostei</taxon>
        <taxon>Anguilliformes</taxon>
        <taxon>Synaphobranchidae</taxon>
        <taxon>Synaphobranchus</taxon>
    </lineage>
</organism>
<feature type="region of interest" description="Disordered" evidence="1">
    <location>
        <begin position="1"/>
        <end position="26"/>
    </location>
</feature>
<evidence type="ECO:0000313" key="2">
    <source>
        <dbReference type="EMBL" id="KAJ8354028.1"/>
    </source>
</evidence>